<gene>
    <name evidence="1" type="ORF">AAX29_00580</name>
</gene>
<proteinExistence type="predicted"/>
<comment type="caution">
    <text evidence="1">The sequence shown here is derived from an EMBL/GenBank/DDBJ whole genome shotgun (WGS) entry which is preliminary data.</text>
</comment>
<sequence>MKIETNKNDIKKMIDKFSDIEKKQVPFATMITLNKLAFSVMQEQKKETLSDLAWKRKNIPSTIRYIKATKSNQVAELFLNKKSWIYYALKQHFLGGERHSKGLENYLKSKYLLEKNEYLIPVNGLKKTASKIAMEELKKNNTNFYVISSRISYQKAGIYQRNNAKFNRTVMLFKIVKSSEYKKRFDLEDTVIKVHKQYGKQFFVEALENAIKTAK</sequence>
<name>A0A1C0B7G1_9BACT</name>
<dbReference type="AlphaFoldDB" id="A0A1C0B7G1"/>
<reference evidence="2" key="1">
    <citation type="submission" date="2015-05" db="EMBL/GenBank/DDBJ databases">
        <authorList>
            <person name="Rovetto F."/>
            <person name="Cocolin L."/>
            <person name="Illeghems K."/>
            <person name="Van Nieuwerburgh F."/>
            <person name="Houf K."/>
        </authorList>
    </citation>
    <scope>NUCLEOTIDE SEQUENCE [LARGE SCALE GENOMIC DNA]</scope>
    <source>
        <strain evidence="2">DU22</strain>
    </source>
</reference>
<organism evidence="1 2">
    <name type="scientific">Aliarcobacter thereius</name>
    <dbReference type="NCBI Taxonomy" id="544718"/>
    <lineage>
        <taxon>Bacteria</taxon>
        <taxon>Pseudomonadati</taxon>
        <taxon>Campylobacterota</taxon>
        <taxon>Epsilonproteobacteria</taxon>
        <taxon>Campylobacterales</taxon>
        <taxon>Arcobacteraceae</taxon>
        <taxon>Aliarcobacter</taxon>
    </lineage>
</organism>
<dbReference type="OrthoDB" id="6871774at2"/>
<dbReference type="RefSeq" id="WP_066185487.1">
    <property type="nucleotide sequence ID" value="NZ_LCUJ01000002.1"/>
</dbReference>
<dbReference type="PATRIC" id="fig|544718.51.peg.569"/>
<evidence type="ECO:0000313" key="1">
    <source>
        <dbReference type="EMBL" id="OCL99539.1"/>
    </source>
</evidence>
<dbReference type="EMBL" id="LCUJ01000002">
    <property type="protein sequence ID" value="OCL99539.1"/>
    <property type="molecule type" value="Genomic_DNA"/>
</dbReference>
<evidence type="ECO:0000313" key="2">
    <source>
        <dbReference type="Proteomes" id="UP000093281"/>
    </source>
</evidence>
<protein>
    <submittedName>
        <fullName evidence="1">Uncharacterized protein</fullName>
    </submittedName>
</protein>
<accession>A0A1C0B7G1</accession>
<dbReference type="Proteomes" id="UP000093281">
    <property type="component" value="Unassembled WGS sequence"/>
</dbReference>